<feature type="region of interest" description="Disordered" evidence="2">
    <location>
        <begin position="443"/>
        <end position="465"/>
    </location>
</feature>
<feature type="region of interest" description="Disordered" evidence="2">
    <location>
        <begin position="331"/>
        <end position="358"/>
    </location>
</feature>
<name>A0A915AIK9_PARUN</name>
<feature type="region of interest" description="Disordered" evidence="2">
    <location>
        <begin position="1015"/>
        <end position="1084"/>
    </location>
</feature>
<protein>
    <submittedName>
        <fullName evidence="4">Uncharacterized protein</fullName>
    </submittedName>
</protein>
<feature type="region of interest" description="Disordered" evidence="2">
    <location>
        <begin position="1294"/>
        <end position="1314"/>
    </location>
</feature>
<evidence type="ECO:0000313" key="3">
    <source>
        <dbReference type="Proteomes" id="UP000887569"/>
    </source>
</evidence>
<sequence length="1394" mass="156570">MSCSGNPIRKRQKMSSMAEPLAQEAVKDASEEVKALQSYCFSCGSESVALEPNLRRRKGRLRLMRHRCTECRKFTGDTYVETTSGVYVVYKIDPKVYAHRDSEHIQKSESTTVVNKDAAFLKTQGSSAEQSDDVMAESSHAPGRIKHICEEKSTDDVAPHPLRIKIARGRIVESSFSLELQKAQVTSCAAIGSSEQEKEEGEVQQLTNSRSVPENERTLIAGKTAKAANSSRLATTSITTKVLLQSIPAVERKSPIAGMIAEEKHESHENNEPAAVVMNTGKAITSSAEEEDASKGTAVTPESVELNEVTASEEIPKRRMGCGRRRRPLTMRKQTGGKMSRCRSPSTEAESTEESGRVDVSNKLMEVEPAVCDSDVGVCASKVRKKSDVVRDGDIYVEADRRLTCSGGAAGGVAVENLKGNVEGREQEISPLKDQRLSNTVCAPTSKPETADFKRSSPPTHCMSSQTSDETLAEYVLEEWTKKSAFSFDGKDMYGVLRRLKMACVMLQMQKNEMEKLHKKNEFMNELFVSARNVIDDLKKTFLSDLSRIRGDVSSLGSAFRLYHLDLKRACDTCALKAEEDTRRFELVAAKYEEDKRMLKEQLEAKEQEVNLCRSIIDGKTRDLLVADRDVHLANERVANIQKKLEDKLFVATNTKCTSCSVFDKYRDVLTTQIADKTTALANATEMLNEVRVKLGKQERAARILTKENEKTRFERDAWMSDSKRLENEVKYLRAQLAALSNDGNAISLYAVSTPSDNSGSGGRLMNDSRPLKGASEVRDSPTTSSSTSHVQSPVIAEKSAAISGGIGAVSPNMCPPPSEAPLFFTKWNTSKANTTTKDSRLEVSQNARRSPTSKVSANKDILWRDRVDEESSLSGRSRGPLIRTIRDSGGMRHARSQVAMKRKDESRNEHIKRRILERGIRDRSKTVDNERMIQRRSQRIDRVSVINKGKVHETSQVTRIDDMRSREDKLGDTKRSLEIEAEHIRDSCEYLESGGKNSPSQIAACADVFRLSAPPKPPSPEFSSKSGECRHKRKSEVVQSDGGMKKNAMCAGEERRETIAVTRRTKSPIEVSSTCEEMSRKGVEKFTREDISAEVDDGHVTPRSFSPTSLPPRCSRSPSFCCRSGCRDDRSPSRESSIERRRDLFTADLALRAKIKAGEDMHSWRGGHRDPLPCSAISETNIFAYLNDPFCSRQLESERSWSRRNEASWRNECDRFTSSDDVPPRYARGHDVSEFNRLTFEEETRRYAADERWRMMEDEPSTSLMVQHRRMPRKHLLYDVHLAETTGSLQGGGGIWNGPLRPPRRETRLRPSPRYERRAHDITVDAAYRERRDLLLRRTNFSGLMDMDDKRSGRIEVEDIPGGSERSHDEQWSGPVDWHAKECDFTACDRHWL</sequence>
<keyword evidence="3" id="KW-1185">Reference proteome</keyword>
<feature type="region of interest" description="Disordered" evidence="2">
    <location>
        <begin position="870"/>
        <end position="909"/>
    </location>
</feature>
<dbReference type="Proteomes" id="UP000887569">
    <property type="component" value="Unplaced"/>
</dbReference>
<feature type="coiled-coil region" evidence="1">
    <location>
        <begin position="681"/>
        <end position="743"/>
    </location>
</feature>
<evidence type="ECO:0000313" key="4">
    <source>
        <dbReference type="WBParaSite" id="PgR006_g194_t06"/>
    </source>
</evidence>
<evidence type="ECO:0000256" key="2">
    <source>
        <dbReference type="SAM" id="MobiDB-lite"/>
    </source>
</evidence>
<feature type="region of interest" description="Disordered" evidence="2">
    <location>
        <begin position="754"/>
        <end position="794"/>
    </location>
</feature>
<dbReference type="WBParaSite" id="PgR006_g194_t06">
    <property type="protein sequence ID" value="PgR006_g194_t06"/>
    <property type="gene ID" value="PgR006_g194"/>
</dbReference>
<feature type="compositionally biased region" description="Polar residues" evidence="2">
    <location>
        <begin position="781"/>
        <end position="792"/>
    </location>
</feature>
<keyword evidence="1" id="KW-0175">Coiled coil</keyword>
<proteinExistence type="predicted"/>
<feature type="region of interest" description="Disordered" evidence="2">
    <location>
        <begin position="192"/>
        <end position="213"/>
    </location>
</feature>
<evidence type="ECO:0000256" key="1">
    <source>
        <dbReference type="SAM" id="Coils"/>
    </source>
</evidence>
<feature type="compositionally biased region" description="Basic and acidic residues" evidence="2">
    <location>
        <begin position="1304"/>
        <end position="1314"/>
    </location>
</feature>
<reference evidence="4" key="1">
    <citation type="submission" date="2022-11" db="UniProtKB">
        <authorList>
            <consortium name="WormBaseParasite"/>
        </authorList>
    </citation>
    <scope>IDENTIFICATION</scope>
</reference>
<accession>A0A915AIK9</accession>
<feature type="region of interest" description="Disordered" evidence="2">
    <location>
        <begin position="834"/>
        <end position="855"/>
    </location>
</feature>
<organism evidence="3 4">
    <name type="scientific">Parascaris univalens</name>
    <name type="common">Nematode worm</name>
    <dbReference type="NCBI Taxonomy" id="6257"/>
    <lineage>
        <taxon>Eukaryota</taxon>
        <taxon>Metazoa</taxon>
        <taxon>Ecdysozoa</taxon>
        <taxon>Nematoda</taxon>
        <taxon>Chromadorea</taxon>
        <taxon>Rhabditida</taxon>
        <taxon>Spirurina</taxon>
        <taxon>Ascaridomorpha</taxon>
        <taxon>Ascaridoidea</taxon>
        <taxon>Ascarididae</taxon>
        <taxon>Parascaris</taxon>
    </lineage>
</organism>